<keyword evidence="2" id="KW-1185">Reference proteome</keyword>
<dbReference type="Proteomes" id="UP000007110">
    <property type="component" value="Unassembled WGS sequence"/>
</dbReference>
<reference evidence="2" key="1">
    <citation type="submission" date="2015-02" db="EMBL/GenBank/DDBJ databases">
        <title>Genome sequencing for Strongylocentrotus purpuratus.</title>
        <authorList>
            <person name="Murali S."/>
            <person name="Liu Y."/>
            <person name="Vee V."/>
            <person name="English A."/>
            <person name="Wang M."/>
            <person name="Skinner E."/>
            <person name="Han Y."/>
            <person name="Muzny D.M."/>
            <person name="Worley K.C."/>
            <person name="Gibbs R.A."/>
        </authorList>
    </citation>
    <scope>NUCLEOTIDE SEQUENCE</scope>
</reference>
<dbReference type="KEGG" id="spu:100892804"/>
<dbReference type="PANTHER" id="PTHR47027:SF28">
    <property type="entry name" value="ENDONUCLEASE-REVERSE TRANSCRIPTASE"/>
    <property type="match status" value="1"/>
</dbReference>
<evidence type="ECO:0000313" key="2">
    <source>
        <dbReference type="Proteomes" id="UP000007110"/>
    </source>
</evidence>
<dbReference type="RefSeq" id="XP_003731483.1">
    <property type="nucleotide sequence ID" value="XM_003731435.1"/>
</dbReference>
<accession>A0A7M7LPT7</accession>
<name>A0A7M7LPT7_STRPU</name>
<dbReference type="InParanoid" id="A0A7M7LPT7"/>
<dbReference type="AlphaFoldDB" id="A0A7M7LPT7"/>
<dbReference type="PANTHER" id="PTHR47027">
    <property type="entry name" value="REVERSE TRANSCRIPTASE DOMAIN-CONTAINING PROTEIN"/>
    <property type="match status" value="1"/>
</dbReference>
<proteinExistence type="predicted"/>
<organism evidence="1 2">
    <name type="scientific">Strongylocentrotus purpuratus</name>
    <name type="common">Purple sea urchin</name>
    <dbReference type="NCBI Taxonomy" id="7668"/>
    <lineage>
        <taxon>Eukaryota</taxon>
        <taxon>Metazoa</taxon>
        <taxon>Echinodermata</taxon>
        <taxon>Eleutherozoa</taxon>
        <taxon>Echinozoa</taxon>
        <taxon>Echinoidea</taxon>
        <taxon>Euechinoidea</taxon>
        <taxon>Echinacea</taxon>
        <taxon>Camarodonta</taxon>
        <taxon>Echinidea</taxon>
        <taxon>Strongylocentrotidae</taxon>
        <taxon>Strongylocentrotus</taxon>
    </lineage>
</organism>
<dbReference type="EnsemblMetazoa" id="XM_003731435">
    <property type="protein sequence ID" value="XP_003731483"/>
    <property type="gene ID" value="LOC100892804"/>
</dbReference>
<evidence type="ECO:0000313" key="1">
    <source>
        <dbReference type="EnsemblMetazoa" id="XP_003731483"/>
    </source>
</evidence>
<dbReference type="GeneID" id="100892804"/>
<reference evidence="1" key="2">
    <citation type="submission" date="2021-01" db="UniProtKB">
        <authorList>
            <consortium name="EnsemblMetazoa"/>
        </authorList>
    </citation>
    <scope>IDENTIFICATION</scope>
</reference>
<protein>
    <submittedName>
        <fullName evidence="1">Uncharacterized protein</fullName>
    </submittedName>
</protein>
<dbReference type="OrthoDB" id="424543at2759"/>
<sequence>MACLRRIMGVTRFDRLRNTHIQTQQNMEETITDRVATKRLRYFGHINRMNSKRYPHILLNGNVHGKRPRGRPAKRWTDCIKADCKNRQVDSLTKATRLTEDRKVWQAIVKQKPSYIPVMVWTA</sequence>